<evidence type="ECO:0000256" key="2">
    <source>
        <dbReference type="SAM" id="Phobius"/>
    </source>
</evidence>
<feature type="transmembrane region" description="Helical" evidence="2">
    <location>
        <begin position="26"/>
        <end position="46"/>
    </location>
</feature>
<evidence type="ECO:0000313" key="3">
    <source>
        <dbReference type="EMBL" id="KAK3247412.1"/>
    </source>
</evidence>
<name>A0AAE0C2V1_9CHLO</name>
<keyword evidence="4" id="KW-1185">Reference proteome</keyword>
<reference evidence="3 4" key="1">
    <citation type="journal article" date="2015" name="Genome Biol. Evol.">
        <title>Comparative Genomics of a Bacterivorous Green Alga Reveals Evolutionary Causalities and Consequences of Phago-Mixotrophic Mode of Nutrition.</title>
        <authorList>
            <person name="Burns J.A."/>
            <person name="Paasch A."/>
            <person name="Narechania A."/>
            <person name="Kim E."/>
        </authorList>
    </citation>
    <scope>NUCLEOTIDE SEQUENCE [LARGE SCALE GENOMIC DNA]</scope>
    <source>
        <strain evidence="3 4">PLY_AMNH</strain>
    </source>
</reference>
<keyword evidence="2" id="KW-1133">Transmembrane helix</keyword>
<evidence type="ECO:0000313" key="4">
    <source>
        <dbReference type="Proteomes" id="UP001190700"/>
    </source>
</evidence>
<sequence>MSELKSRYRKLNVKKRKQDAISAAKSARILWVGLHFGIILALVLLPTNLHGWLEAGEVFRPLMFGLLLIANCLTYWRTASSNPGYVDGTYDEWEQEAINLHHERPLNPLCPGGPEPEVDVEKADRASEYVAKDEPSIDQSAADFEKVPRSNNSSTFVNKVEPGTARSLLKNVQKECTTYGSSGASSNPWLMLVL</sequence>
<keyword evidence="2" id="KW-0812">Transmembrane</keyword>
<feature type="non-terminal residue" evidence="3">
    <location>
        <position position="194"/>
    </location>
</feature>
<gene>
    <name evidence="3" type="ORF">CYMTET_43089</name>
</gene>
<comment type="caution">
    <text evidence="3">The sequence shown here is derived from an EMBL/GenBank/DDBJ whole genome shotgun (WGS) entry which is preliminary data.</text>
</comment>
<accession>A0AAE0C2V1</accession>
<dbReference type="AlphaFoldDB" id="A0AAE0C2V1"/>
<dbReference type="EMBL" id="LGRX02028999">
    <property type="protein sequence ID" value="KAK3247412.1"/>
    <property type="molecule type" value="Genomic_DNA"/>
</dbReference>
<proteinExistence type="predicted"/>
<organism evidence="3 4">
    <name type="scientific">Cymbomonas tetramitiformis</name>
    <dbReference type="NCBI Taxonomy" id="36881"/>
    <lineage>
        <taxon>Eukaryota</taxon>
        <taxon>Viridiplantae</taxon>
        <taxon>Chlorophyta</taxon>
        <taxon>Pyramimonadophyceae</taxon>
        <taxon>Pyramimonadales</taxon>
        <taxon>Pyramimonadaceae</taxon>
        <taxon>Cymbomonas</taxon>
    </lineage>
</organism>
<evidence type="ECO:0000256" key="1">
    <source>
        <dbReference type="SAM" id="MobiDB-lite"/>
    </source>
</evidence>
<dbReference type="Proteomes" id="UP001190700">
    <property type="component" value="Unassembled WGS sequence"/>
</dbReference>
<protein>
    <submittedName>
        <fullName evidence="3">Uncharacterized protein</fullName>
    </submittedName>
</protein>
<keyword evidence="2" id="KW-0472">Membrane</keyword>
<feature type="region of interest" description="Disordered" evidence="1">
    <location>
        <begin position="129"/>
        <end position="158"/>
    </location>
</feature>